<keyword evidence="2" id="KW-0238">DNA-binding</keyword>
<protein>
    <submittedName>
        <fullName evidence="5">AraC family transcriptional regulator</fullName>
    </submittedName>
</protein>
<dbReference type="SMART" id="SM00342">
    <property type="entry name" value="HTH_ARAC"/>
    <property type="match status" value="1"/>
</dbReference>
<dbReference type="PANTHER" id="PTHR46796:SF12">
    <property type="entry name" value="HTH-TYPE DNA-BINDING TRANSCRIPTIONAL ACTIVATOR EUTR"/>
    <property type="match status" value="1"/>
</dbReference>
<dbReference type="Gene3D" id="1.10.10.60">
    <property type="entry name" value="Homeodomain-like"/>
    <property type="match status" value="2"/>
</dbReference>
<evidence type="ECO:0000256" key="1">
    <source>
        <dbReference type="ARBA" id="ARBA00023015"/>
    </source>
</evidence>
<reference evidence="5 6" key="1">
    <citation type="submission" date="2021-05" db="EMBL/GenBank/DDBJ databases">
        <title>Whole genome sequence of Curtobacterium flaccumfaciens pv. flaccumfaciens strain CFBP 8819.</title>
        <authorList>
            <person name="Osdaghi E."/>
            <person name="Taghouti G."/>
            <person name="Portier P."/>
            <person name="Fazliarab A."/>
            <person name="Taghavi S.M."/>
            <person name="Briand M."/>
            <person name="Le-Saux M."/>
            <person name="Jacques M.-A."/>
        </authorList>
    </citation>
    <scope>NUCLEOTIDE SEQUENCE [LARGE SCALE GENOMIC DNA]</scope>
    <source>
        <strain evidence="5 6">CFBP 8819</strain>
    </source>
</reference>
<comment type="caution">
    <text evidence="5">The sequence shown here is derived from an EMBL/GenBank/DDBJ whole genome shotgun (WGS) entry which is preliminary data.</text>
</comment>
<evidence type="ECO:0000259" key="4">
    <source>
        <dbReference type="PROSITE" id="PS01124"/>
    </source>
</evidence>
<feature type="domain" description="HTH araC/xylS-type" evidence="4">
    <location>
        <begin position="216"/>
        <end position="328"/>
    </location>
</feature>
<organism evidence="5 6">
    <name type="scientific">Curtobacterium aurantiacum</name>
    <dbReference type="NCBI Taxonomy" id="3236919"/>
    <lineage>
        <taxon>Bacteria</taxon>
        <taxon>Bacillati</taxon>
        <taxon>Actinomycetota</taxon>
        <taxon>Actinomycetes</taxon>
        <taxon>Micrococcales</taxon>
        <taxon>Microbacteriaceae</taxon>
        <taxon>Curtobacterium</taxon>
    </lineage>
</organism>
<proteinExistence type="predicted"/>
<keyword evidence="6" id="KW-1185">Reference proteome</keyword>
<keyword evidence="3" id="KW-0804">Transcription</keyword>
<feature type="domain" description="HTH araC/xylS-type" evidence="4">
    <location>
        <begin position="344"/>
        <end position="409"/>
    </location>
</feature>
<dbReference type="EMBL" id="JAHEWS010000016">
    <property type="protein sequence ID" value="MBT1588427.1"/>
    <property type="molecule type" value="Genomic_DNA"/>
</dbReference>
<evidence type="ECO:0000313" key="5">
    <source>
        <dbReference type="EMBL" id="MBT1588427.1"/>
    </source>
</evidence>
<dbReference type="RefSeq" id="WP_214544842.1">
    <property type="nucleotide sequence ID" value="NZ_JAHEWS010000016.1"/>
</dbReference>
<gene>
    <name evidence="5" type="ORF">KK097_11435</name>
</gene>
<dbReference type="Proteomes" id="UP001519641">
    <property type="component" value="Unassembled WGS sequence"/>
</dbReference>
<dbReference type="InterPro" id="IPR018060">
    <property type="entry name" value="HTH_AraC"/>
</dbReference>
<dbReference type="SUPFAM" id="SSF46689">
    <property type="entry name" value="Homeodomain-like"/>
    <property type="match status" value="2"/>
</dbReference>
<dbReference type="PROSITE" id="PS01124">
    <property type="entry name" value="HTH_ARAC_FAMILY_2"/>
    <property type="match status" value="2"/>
</dbReference>
<dbReference type="PANTHER" id="PTHR46796">
    <property type="entry name" value="HTH-TYPE TRANSCRIPTIONAL ACTIVATOR RHAS-RELATED"/>
    <property type="match status" value="1"/>
</dbReference>
<dbReference type="InterPro" id="IPR050204">
    <property type="entry name" value="AraC_XylS_family_regulators"/>
</dbReference>
<name>A0ABS5VG53_9MICO</name>
<accession>A0ABS5VG53</accession>
<dbReference type="InterPro" id="IPR009057">
    <property type="entry name" value="Homeodomain-like_sf"/>
</dbReference>
<evidence type="ECO:0000256" key="2">
    <source>
        <dbReference type="ARBA" id="ARBA00023125"/>
    </source>
</evidence>
<sequence length="409" mass="45411">MDPSTTNGFRRLRFSDGEGSDYSDIFAAEYGGSDFASETFATDDTRYEYTVVGDDDLTLRTMRAEGGRRGGVIGVRDDHVVFWLTKGRLEMHFADRTRVVAPGSPYIASASEAYRFESDGTVYNGVHVSDRFLRSVGRDLGYRLPDGPLLFDQQDEVVARREPLRHLIRDLGPALVDDRVLGPMRTALNRRLAVVILDTFPIRNRGDDVPVANRLRDAIRFIELHAAERPSVPTIAAACGLSQRGLQDVFARTLDTTPHRFLRDHRLDRVREELLLADRGGPVAPADCPLVSSGIAAIARRWGFTNPGRFAETYRDRFGEDPAVTKRASLAARPEAGKASWRVRRAVSYIEQHLDDPLTLDDIAAAAGVLPRRLQQLFREERGESPMACVRAMRATAERNDAAGNSGTA</sequence>
<keyword evidence="1" id="KW-0805">Transcription regulation</keyword>
<evidence type="ECO:0000313" key="6">
    <source>
        <dbReference type="Proteomes" id="UP001519641"/>
    </source>
</evidence>
<evidence type="ECO:0000256" key="3">
    <source>
        <dbReference type="ARBA" id="ARBA00023163"/>
    </source>
</evidence>